<comment type="caution">
    <text evidence="17">The sequence shown here is derived from an EMBL/GenBank/DDBJ whole genome shotgun (WGS) entry which is preliminary data.</text>
</comment>
<evidence type="ECO:0000256" key="5">
    <source>
        <dbReference type="ARBA" id="ARBA00022496"/>
    </source>
</evidence>
<comment type="subcellular location">
    <subcellularLocation>
        <location evidence="15">Cell inner membrane</location>
        <topology evidence="15">Multi-pass membrane protein</topology>
    </subcellularLocation>
    <subcellularLocation>
        <location evidence="2">Cell membrane</location>
        <topology evidence="2">Multi-pass membrane protein</topology>
    </subcellularLocation>
</comment>
<keyword evidence="6 15" id="KW-0812">Transmembrane</keyword>
<dbReference type="InterPro" id="IPR030389">
    <property type="entry name" value="G_FEOB_dom"/>
</dbReference>
<feature type="transmembrane region" description="Helical" evidence="15">
    <location>
        <begin position="539"/>
        <end position="561"/>
    </location>
</feature>
<evidence type="ECO:0000256" key="6">
    <source>
        <dbReference type="ARBA" id="ARBA00022692"/>
    </source>
</evidence>
<evidence type="ECO:0000256" key="10">
    <source>
        <dbReference type="ARBA" id="ARBA00023065"/>
    </source>
</evidence>
<keyword evidence="9 15" id="KW-0408">Iron</keyword>
<evidence type="ECO:0000313" key="17">
    <source>
        <dbReference type="EMBL" id="MCU0104523.1"/>
    </source>
</evidence>
<keyword evidence="3 15" id="KW-0813">Transport</keyword>
<feature type="transmembrane region" description="Helical" evidence="15">
    <location>
        <begin position="631"/>
        <end position="652"/>
    </location>
</feature>
<keyword evidence="11 15" id="KW-0342">GTP-binding</keyword>
<evidence type="ECO:0000256" key="11">
    <source>
        <dbReference type="ARBA" id="ARBA00023134"/>
    </source>
</evidence>
<comment type="function">
    <text evidence="1 15">Probable transporter of a GTP-driven Fe(2+) uptake system.</text>
</comment>
<dbReference type="PANTHER" id="PTHR43185">
    <property type="entry name" value="FERROUS IRON TRANSPORT PROTEIN B"/>
    <property type="match status" value="1"/>
</dbReference>
<evidence type="ECO:0000256" key="8">
    <source>
        <dbReference type="ARBA" id="ARBA00022989"/>
    </source>
</evidence>
<keyword evidence="8 15" id="KW-1133">Transmembrane helix</keyword>
<dbReference type="SUPFAM" id="SSF52540">
    <property type="entry name" value="P-loop containing nucleoside triphosphate hydrolases"/>
    <property type="match status" value="1"/>
</dbReference>
<dbReference type="InterPro" id="IPR011640">
    <property type="entry name" value="Fe2_transport_prot_B_C"/>
</dbReference>
<evidence type="ECO:0000256" key="1">
    <source>
        <dbReference type="ARBA" id="ARBA00003926"/>
    </source>
</evidence>
<dbReference type="InterPro" id="IPR003373">
    <property type="entry name" value="Fe2_transport_prot-B"/>
</dbReference>
<dbReference type="RefSeq" id="WP_262095757.1">
    <property type="nucleotide sequence ID" value="NZ_JAOEGN010000003.1"/>
</dbReference>
<feature type="domain" description="FeoB-type G" evidence="16">
    <location>
        <begin position="1"/>
        <end position="160"/>
    </location>
</feature>
<evidence type="ECO:0000256" key="3">
    <source>
        <dbReference type="ARBA" id="ARBA00022448"/>
    </source>
</evidence>
<dbReference type="InterPro" id="IPR050860">
    <property type="entry name" value="FeoB_GTPase"/>
</dbReference>
<evidence type="ECO:0000256" key="4">
    <source>
        <dbReference type="ARBA" id="ARBA00022475"/>
    </source>
</evidence>
<dbReference type="Proteomes" id="UP001209076">
    <property type="component" value="Unassembled WGS sequence"/>
</dbReference>
<evidence type="ECO:0000313" key="18">
    <source>
        <dbReference type="Proteomes" id="UP001209076"/>
    </source>
</evidence>
<dbReference type="InterPro" id="IPR011642">
    <property type="entry name" value="Gate_dom"/>
</dbReference>
<sequence length="659" mass="73429">MRIALIGNQNSGKTTLFNALTGANQKIGNWPGVTIEQKVGVIAEGKHELIDLPGIYSLSPYTLEEALSRAFLIQERPDLIINIIDATSIERSLYLTTQLMELDIDCIIVLNMADMLEKKGISIHVEALSNLLNTTVVQISALKKSGLKELIHVIQSGDYIKHETKPIFKPNVEKIISHLEHQIHQPHARFIAIKLLEQDPIIESQGLDITKWIKPLEQSYQHDIETIIAMGRYDFIENVKKQSFVRLHHGDPMTERLDKIFLNKYLALPIFALIMFVIYYLSVGVVGSLTVDFIDGNISLFSGFIFDWLTSIGASNWSASLVSDGMIAGVGAVLNFVPQLILLFILISLLESTGYMTRIAFFLDRLFKKFGLSGKSLIPFILGSGCSIPGIMATRTIEGQDERRMSIMLTPFIPCSAKLPIIALFAGFFFPEHSGFISFSLYMLSIMIILLSAIIMKTFFFKGTPSAFISELPNYKLPDLRYTIRDVYDKVFEFIEKAGTIILMSSIIIWFLTSFSFRLEYGIDVNQSILSYLGRGFSYLFYPMLGDLSWATSVSAIQGLVAKEQVVSSMAIIGGLSADITEGNIILNAPIYAFFTPASAYAFMVFNLFSAPCFGAIGAMKKELGSTKKMFQAILFQTGLAYVLAILIYQSLTFLGGLR</sequence>
<protein>
    <recommendedName>
        <fullName evidence="13 14">Ferrous iron transport protein B</fullName>
    </recommendedName>
</protein>
<feature type="transmembrane region" description="Helical" evidence="15">
    <location>
        <begin position="298"/>
        <end position="319"/>
    </location>
</feature>
<feature type="transmembrane region" description="Helical" evidence="15">
    <location>
        <begin position="601"/>
        <end position="619"/>
    </location>
</feature>
<dbReference type="Gene3D" id="1.10.287.1770">
    <property type="match status" value="1"/>
</dbReference>
<evidence type="ECO:0000256" key="14">
    <source>
        <dbReference type="NCBIfam" id="TIGR00437"/>
    </source>
</evidence>
<feature type="transmembrane region" description="Helical" evidence="15">
    <location>
        <begin position="436"/>
        <end position="456"/>
    </location>
</feature>
<keyword evidence="12 15" id="KW-0472">Membrane</keyword>
<dbReference type="PRINTS" id="PR00326">
    <property type="entry name" value="GTP1OBG"/>
</dbReference>
<keyword evidence="4" id="KW-1003">Cell membrane</keyword>
<dbReference type="InterPro" id="IPR027417">
    <property type="entry name" value="P-loop_NTPase"/>
</dbReference>
<keyword evidence="18" id="KW-1185">Reference proteome</keyword>
<dbReference type="PANTHER" id="PTHR43185:SF1">
    <property type="entry name" value="FE(2+) TRANSPORTER FEOB"/>
    <property type="match status" value="1"/>
</dbReference>
<feature type="transmembrane region" description="Helical" evidence="15">
    <location>
        <begin position="405"/>
        <end position="430"/>
    </location>
</feature>
<feature type="transmembrane region" description="Helical" evidence="15">
    <location>
        <begin position="498"/>
        <end position="519"/>
    </location>
</feature>
<evidence type="ECO:0000256" key="7">
    <source>
        <dbReference type="ARBA" id="ARBA00022741"/>
    </source>
</evidence>
<dbReference type="NCBIfam" id="TIGR00437">
    <property type="entry name" value="feoB"/>
    <property type="match status" value="1"/>
</dbReference>
<evidence type="ECO:0000256" key="13">
    <source>
        <dbReference type="ARBA" id="ARBA00031200"/>
    </source>
</evidence>
<dbReference type="Gene3D" id="3.40.50.300">
    <property type="entry name" value="P-loop containing nucleotide triphosphate hydrolases"/>
    <property type="match status" value="1"/>
</dbReference>
<dbReference type="Pfam" id="PF17910">
    <property type="entry name" value="FeoB_Cyto"/>
    <property type="match status" value="1"/>
</dbReference>
<comment type="similarity">
    <text evidence="15">Belongs to the TRAFAC class TrmE-Era-EngA-EngB-Septin-like GTPase superfamily. FeoB GTPase (TC 9.A.8) family.</text>
</comment>
<evidence type="ECO:0000256" key="12">
    <source>
        <dbReference type="ARBA" id="ARBA00023136"/>
    </source>
</evidence>
<accession>A0ABT2PUY4</accession>
<evidence type="ECO:0000256" key="15">
    <source>
        <dbReference type="RuleBase" id="RU362098"/>
    </source>
</evidence>
<proteinExistence type="inferred from homology"/>
<feature type="transmembrane region" description="Helical" evidence="15">
    <location>
        <begin position="265"/>
        <end position="286"/>
    </location>
</feature>
<gene>
    <name evidence="17" type="primary">feoB</name>
    <name evidence="17" type="ORF">N7603_02515</name>
</gene>
<dbReference type="InterPro" id="IPR041069">
    <property type="entry name" value="FeoB_Cyto"/>
</dbReference>
<dbReference type="Pfam" id="PF02421">
    <property type="entry name" value="FeoB_N"/>
    <property type="match status" value="1"/>
</dbReference>
<evidence type="ECO:0000256" key="2">
    <source>
        <dbReference type="ARBA" id="ARBA00004651"/>
    </source>
</evidence>
<dbReference type="Pfam" id="PF07670">
    <property type="entry name" value="Gate"/>
    <property type="match status" value="2"/>
</dbReference>
<evidence type="ECO:0000259" key="16">
    <source>
        <dbReference type="PROSITE" id="PS51711"/>
    </source>
</evidence>
<keyword evidence="5 15" id="KW-0410">Iron transport</keyword>
<reference evidence="18" key="1">
    <citation type="submission" date="2023-07" db="EMBL/GenBank/DDBJ databases">
        <title>Novel Mycoplasma species identified in domestic and wild animals.</title>
        <authorList>
            <person name="Volokhov D.V."/>
            <person name="Furtak V.A."/>
            <person name="Zagorodnyaya T.A."/>
        </authorList>
    </citation>
    <scope>NUCLEOTIDE SEQUENCE [LARGE SCALE GENOMIC DNA]</scope>
    <source>
        <strain evidence="18">92-19</strain>
    </source>
</reference>
<dbReference type="Pfam" id="PF07664">
    <property type="entry name" value="FeoB_C"/>
    <property type="match status" value="1"/>
</dbReference>
<evidence type="ECO:0000256" key="9">
    <source>
        <dbReference type="ARBA" id="ARBA00023004"/>
    </source>
</evidence>
<organism evidence="17 18">
    <name type="scientific">Paracholeplasma vituli</name>
    <dbReference type="NCBI Taxonomy" id="69473"/>
    <lineage>
        <taxon>Bacteria</taxon>
        <taxon>Bacillati</taxon>
        <taxon>Mycoplasmatota</taxon>
        <taxon>Mollicutes</taxon>
        <taxon>Acholeplasmatales</taxon>
        <taxon>Acholeplasmataceae</taxon>
        <taxon>Paracholeplasma</taxon>
    </lineage>
</organism>
<dbReference type="PROSITE" id="PS51711">
    <property type="entry name" value="G_FEOB"/>
    <property type="match status" value="1"/>
</dbReference>
<feature type="transmembrane region" description="Helical" evidence="15">
    <location>
        <begin position="326"/>
        <end position="350"/>
    </location>
</feature>
<keyword evidence="10" id="KW-0406">Ion transport</keyword>
<dbReference type="InterPro" id="IPR006073">
    <property type="entry name" value="GTP-bd"/>
</dbReference>
<feature type="transmembrane region" description="Helical" evidence="15">
    <location>
        <begin position="370"/>
        <end position="393"/>
    </location>
</feature>
<dbReference type="CDD" id="cd01879">
    <property type="entry name" value="FeoB"/>
    <property type="match status" value="1"/>
</dbReference>
<name>A0ABT2PUY4_9MOLU</name>
<keyword evidence="7" id="KW-0547">Nucleotide-binding</keyword>
<dbReference type="EMBL" id="JAOEGN010000003">
    <property type="protein sequence ID" value="MCU0104523.1"/>
    <property type="molecule type" value="Genomic_DNA"/>
</dbReference>